<dbReference type="Proteomes" id="UP000015101">
    <property type="component" value="Unassembled WGS sequence"/>
</dbReference>
<keyword evidence="2" id="KW-0677">Repeat</keyword>
<protein>
    <recommendedName>
        <fullName evidence="8">B box-type domain-containing protein</fullName>
    </recommendedName>
</protein>
<dbReference type="Gene3D" id="3.30.160.60">
    <property type="entry name" value="Classic Zinc Finger"/>
    <property type="match status" value="1"/>
</dbReference>
<keyword evidence="11" id="KW-1185">Reference proteome</keyword>
<keyword evidence="4" id="KW-0862">Zinc</keyword>
<dbReference type="EMBL" id="AMQM01002490">
    <property type="status" value="NOT_ANNOTATED_CDS"/>
    <property type="molecule type" value="Genomic_DNA"/>
</dbReference>
<feature type="compositionally biased region" description="Polar residues" evidence="7">
    <location>
        <begin position="156"/>
        <end position="167"/>
    </location>
</feature>
<dbReference type="KEGG" id="hro:HELRODRAFT_166651"/>
<dbReference type="RefSeq" id="XP_009010123.1">
    <property type="nucleotide sequence ID" value="XM_009011875.1"/>
</dbReference>
<evidence type="ECO:0000313" key="11">
    <source>
        <dbReference type="Proteomes" id="UP000015101"/>
    </source>
</evidence>
<evidence type="ECO:0000256" key="7">
    <source>
        <dbReference type="SAM" id="MobiDB-lite"/>
    </source>
</evidence>
<feature type="domain" description="B box-type" evidence="8">
    <location>
        <begin position="271"/>
        <end position="318"/>
    </location>
</feature>
<evidence type="ECO:0000256" key="6">
    <source>
        <dbReference type="PROSITE-ProRule" id="PRU00504"/>
    </source>
</evidence>
<dbReference type="InterPro" id="IPR000315">
    <property type="entry name" value="Znf_B-box"/>
</dbReference>
<dbReference type="InterPro" id="IPR011042">
    <property type="entry name" value="6-blade_b-propeller_TolB-like"/>
</dbReference>
<keyword evidence="3 5" id="KW-0863">Zinc-finger</keyword>
<dbReference type="SUPFAM" id="SSF101898">
    <property type="entry name" value="NHL repeat"/>
    <property type="match status" value="1"/>
</dbReference>
<dbReference type="SUPFAM" id="SSF57850">
    <property type="entry name" value="RING/U-box"/>
    <property type="match status" value="1"/>
</dbReference>
<dbReference type="InterPro" id="IPR050952">
    <property type="entry name" value="TRIM-NHL_E3_ligases"/>
</dbReference>
<dbReference type="Gene3D" id="2.120.10.30">
    <property type="entry name" value="TolB, C-terminal domain"/>
    <property type="match status" value="1"/>
</dbReference>
<evidence type="ECO:0000256" key="4">
    <source>
        <dbReference type="ARBA" id="ARBA00022833"/>
    </source>
</evidence>
<organism evidence="10 11">
    <name type="scientific">Helobdella robusta</name>
    <name type="common">Californian leech</name>
    <dbReference type="NCBI Taxonomy" id="6412"/>
    <lineage>
        <taxon>Eukaryota</taxon>
        <taxon>Metazoa</taxon>
        <taxon>Spiralia</taxon>
        <taxon>Lophotrochozoa</taxon>
        <taxon>Annelida</taxon>
        <taxon>Clitellata</taxon>
        <taxon>Hirudinea</taxon>
        <taxon>Rhynchobdellida</taxon>
        <taxon>Glossiphoniidae</taxon>
        <taxon>Helobdella</taxon>
    </lineage>
</organism>
<dbReference type="InParanoid" id="T1EYB8"/>
<dbReference type="EnsemblMetazoa" id="HelroT166651">
    <property type="protein sequence ID" value="HelroP166651"/>
    <property type="gene ID" value="HelroG166651"/>
</dbReference>
<name>T1EYB8_HELRO</name>
<dbReference type="GO" id="GO:0043161">
    <property type="term" value="P:proteasome-mediated ubiquitin-dependent protein catabolic process"/>
    <property type="evidence" value="ECO:0000318"/>
    <property type="project" value="GO_Central"/>
</dbReference>
<dbReference type="InterPro" id="IPR001258">
    <property type="entry name" value="NHL_repeat"/>
</dbReference>
<accession>T1EYB8</accession>
<dbReference type="PANTHER" id="PTHR24104">
    <property type="entry name" value="E3 UBIQUITIN-PROTEIN LIGASE NHLRC1-RELATED"/>
    <property type="match status" value="1"/>
</dbReference>
<evidence type="ECO:0000256" key="5">
    <source>
        <dbReference type="PROSITE-ProRule" id="PRU00024"/>
    </source>
</evidence>
<dbReference type="PANTHER" id="PTHR24104:SF47">
    <property type="entry name" value="E3 UBIQUITIN-PROTEIN LIGASE NHLRC1"/>
    <property type="match status" value="1"/>
</dbReference>
<dbReference type="PROSITE" id="PS50119">
    <property type="entry name" value="ZF_BBOX"/>
    <property type="match status" value="1"/>
</dbReference>
<reference evidence="10" key="3">
    <citation type="submission" date="2015-06" db="UniProtKB">
        <authorList>
            <consortium name="EnsemblMetazoa"/>
        </authorList>
    </citation>
    <scope>IDENTIFICATION</scope>
</reference>
<feature type="repeat" description="NHL" evidence="6">
    <location>
        <begin position="764"/>
        <end position="798"/>
    </location>
</feature>
<evidence type="ECO:0000259" key="8">
    <source>
        <dbReference type="PROSITE" id="PS50119"/>
    </source>
</evidence>
<dbReference type="FunFam" id="2.120.10.30:FF:000107">
    <property type="entry name" value="Uncharacterized protein"/>
    <property type="match status" value="1"/>
</dbReference>
<dbReference type="PROSITE" id="PS51125">
    <property type="entry name" value="NHL"/>
    <property type="match status" value="3"/>
</dbReference>
<dbReference type="CDD" id="cd19757">
    <property type="entry name" value="Bbox1"/>
    <property type="match status" value="1"/>
</dbReference>
<gene>
    <name evidence="10" type="primary">20201568</name>
    <name evidence="9" type="ORF">HELRODRAFT_166651</name>
</gene>
<dbReference type="EMBL" id="KB095812">
    <property type="protein sequence ID" value="ESO11635.1"/>
    <property type="molecule type" value="Genomic_DNA"/>
</dbReference>
<dbReference type="InterPro" id="IPR017907">
    <property type="entry name" value="Znf_RING_CS"/>
</dbReference>
<sequence>MKLICNPQYEYEIRSLEDMDLNNQYISSDEISLPAMSRTNSQTPSPTFSFDTITSQNVSAYEEKKMMQLQLQQQIQPLLPYPYKCEQSQQQQPQQLPLQPDLWYKSGDQQAHLPQLQKYNYLLEQQPLQTNVTKSVIGQERNTKLSIKPSAKLPKSSANLQQSSANPQGADKSVNYRNDDSDMDAWLTPLCCLCSKSSENMFLLSCVHIYCIDCIALHITSNSTNFLCVRCGHLQNFSLPKGKLARDYTAKNSLQLEKSGIVRRSPEIFENDYTVCRLCKTADQLTAPAIAYCQTCQAGICDVCVSVHRHMGNFRNHSYELNYKVRPSECSLHKIIMIGYCWNCEVAICNTCYITKCFPDQHGVTSMVDKKQLTDIKNKLANHVNAAKNLVPFVTEALRNLHHGKNILMLQDQLINVECLNPLNDQQSLAERKMFNFCNMKQLELKIDELSRDIPIGGRAILYYERLLRLTDDVGLLSAKTFLEEKLKSFIHAGYSVLENEMHQKNIEIPYILPIPEGANFNADEQSNMLLCEMSQNFKGLTVNDGVSNLETVKQEKRNFQIKGRSDLYPTQSSINQDANEAPFNQPKSFKQLTTVNQLFPSKQKILSKPSSQIWKKPEPTSKINDVFSNADQFQIPDEEIPYYAGKKKILVEGDRVYRIKLAFVNSFGSGQNPFNDPCGICSNKSGNILIADSNNHKINIFTAEGKFIGHIGSEGKKGDDRLEYPNRVATCPKTNNIVITERKPSNHIKVFTSDGALVKKFAGPNFIQNARSLCVDGDGNIIVLESKVNRVSIFDKSGEVVNQFSCPQMSFPMSIAVNDQQELFICDNNSHCVMVYTISGEFLRKFGNEVVTQYPVSVKVGQNNEIFVFDNHRNFNATVFDRNGTLLAAYEGRHKHAQVYDVCLNNDGSISFTGKDYMITTYRLPSRHRLYVKKNYEESGASNDMIADSNAAENMPANISNCIIANFNVVVNNISAKYYSDSNSQQQPNRFPLLPTPLSSADFNSNAISKNGTLSNIRNAISNNSNVISNNSDARSNNNVDSERYQSALSDYSLFSTDTGYISARLTPVLFKFI</sequence>
<dbReference type="AlphaFoldDB" id="T1EYB8"/>
<evidence type="ECO:0000313" key="10">
    <source>
        <dbReference type="EnsemblMetazoa" id="HelroP166651"/>
    </source>
</evidence>
<dbReference type="HOGENOM" id="CLU_287040_0_0_1"/>
<dbReference type="CTD" id="20201568"/>
<dbReference type="GO" id="GO:0000209">
    <property type="term" value="P:protein polyubiquitination"/>
    <property type="evidence" value="ECO:0000318"/>
    <property type="project" value="GO_Central"/>
</dbReference>
<feature type="repeat" description="NHL" evidence="6">
    <location>
        <begin position="716"/>
        <end position="755"/>
    </location>
</feature>
<feature type="region of interest" description="Disordered" evidence="7">
    <location>
        <begin position="147"/>
        <end position="177"/>
    </location>
</feature>
<dbReference type="GO" id="GO:0008270">
    <property type="term" value="F:zinc ion binding"/>
    <property type="evidence" value="ECO:0007669"/>
    <property type="project" value="UniProtKB-KW"/>
</dbReference>
<evidence type="ECO:0000313" key="9">
    <source>
        <dbReference type="EMBL" id="ESO11635.1"/>
    </source>
</evidence>
<dbReference type="PROSITE" id="PS00518">
    <property type="entry name" value="ZF_RING_1"/>
    <property type="match status" value="1"/>
</dbReference>
<dbReference type="eggNOG" id="KOG2177">
    <property type="taxonomic scope" value="Eukaryota"/>
</dbReference>
<dbReference type="GeneID" id="20201568"/>
<reference evidence="9 11" key="2">
    <citation type="journal article" date="2013" name="Nature">
        <title>Insights into bilaterian evolution from three spiralian genomes.</title>
        <authorList>
            <person name="Simakov O."/>
            <person name="Marletaz F."/>
            <person name="Cho S.J."/>
            <person name="Edsinger-Gonzales E."/>
            <person name="Havlak P."/>
            <person name="Hellsten U."/>
            <person name="Kuo D.H."/>
            <person name="Larsson T."/>
            <person name="Lv J."/>
            <person name="Arendt D."/>
            <person name="Savage R."/>
            <person name="Osoegawa K."/>
            <person name="de Jong P."/>
            <person name="Grimwood J."/>
            <person name="Chapman J.A."/>
            <person name="Shapiro H."/>
            <person name="Aerts A."/>
            <person name="Otillar R.P."/>
            <person name="Terry A.Y."/>
            <person name="Boore J.L."/>
            <person name="Grigoriev I.V."/>
            <person name="Lindberg D.R."/>
            <person name="Seaver E.C."/>
            <person name="Weisblat D.A."/>
            <person name="Putnam N.H."/>
            <person name="Rokhsar D.S."/>
        </authorList>
    </citation>
    <scope>NUCLEOTIDE SEQUENCE</scope>
</reference>
<feature type="repeat" description="NHL" evidence="6">
    <location>
        <begin position="662"/>
        <end position="705"/>
    </location>
</feature>
<dbReference type="OrthoDB" id="342730at2759"/>
<dbReference type="GO" id="GO:0061630">
    <property type="term" value="F:ubiquitin protein ligase activity"/>
    <property type="evidence" value="ECO:0000318"/>
    <property type="project" value="GO_Central"/>
</dbReference>
<dbReference type="STRING" id="6412.T1EYB8"/>
<keyword evidence="1" id="KW-0479">Metal-binding</keyword>
<evidence type="ECO:0000256" key="2">
    <source>
        <dbReference type="ARBA" id="ARBA00022737"/>
    </source>
</evidence>
<evidence type="ECO:0000256" key="1">
    <source>
        <dbReference type="ARBA" id="ARBA00022723"/>
    </source>
</evidence>
<proteinExistence type="predicted"/>
<evidence type="ECO:0000256" key="3">
    <source>
        <dbReference type="ARBA" id="ARBA00022771"/>
    </source>
</evidence>
<dbReference type="Pfam" id="PF01436">
    <property type="entry name" value="NHL"/>
    <property type="match status" value="1"/>
</dbReference>
<reference evidence="11" key="1">
    <citation type="submission" date="2012-12" db="EMBL/GenBank/DDBJ databases">
        <authorList>
            <person name="Hellsten U."/>
            <person name="Grimwood J."/>
            <person name="Chapman J.A."/>
            <person name="Shapiro H."/>
            <person name="Aerts A."/>
            <person name="Otillar R.P."/>
            <person name="Terry A.Y."/>
            <person name="Boore J.L."/>
            <person name="Simakov O."/>
            <person name="Marletaz F."/>
            <person name="Cho S.-J."/>
            <person name="Edsinger-Gonzales E."/>
            <person name="Havlak P."/>
            <person name="Kuo D.-H."/>
            <person name="Larsson T."/>
            <person name="Lv J."/>
            <person name="Arendt D."/>
            <person name="Savage R."/>
            <person name="Osoegawa K."/>
            <person name="de Jong P."/>
            <person name="Lindberg D.R."/>
            <person name="Seaver E.C."/>
            <person name="Weisblat D.A."/>
            <person name="Putnam N.H."/>
            <person name="Grigoriev I.V."/>
            <person name="Rokhsar D.S."/>
        </authorList>
    </citation>
    <scope>NUCLEOTIDE SEQUENCE</scope>
</reference>